<feature type="chain" id="PRO_5026816534" evidence="2">
    <location>
        <begin position="23"/>
        <end position="302"/>
    </location>
</feature>
<reference evidence="4 5" key="1">
    <citation type="submission" date="2019-09" db="EMBL/GenBank/DDBJ databases">
        <title>Genomes of family Cryomorphaceae.</title>
        <authorList>
            <person name="Bowman J.P."/>
        </authorList>
    </citation>
    <scope>NUCLEOTIDE SEQUENCE [LARGE SCALE GENOMIC DNA]</scope>
    <source>
        <strain evidence="4 5">LMG 25704</strain>
    </source>
</reference>
<dbReference type="EMBL" id="WBVO01000002">
    <property type="protein sequence ID" value="KAB2813905.1"/>
    <property type="molecule type" value="Genomic_DNA"/>
</dbReference>
<comment type="caution">
    <text evidence="4">The sequence shown here is derived from an EMBL/GenBank/DDBJ whole genome shotgun (WGS) entry which is preliminary data.</text>
</comment>
<evidence type="ECO:0000256" key="2">
    <source>
        <dbReference type="SAM" id="SignalP"/>
    </source>
</evidence>
<protein>
    <submittedName>
        <fullName evidence="4">T9SS type A sorting domain-containing protein</fullName>
    </submittedName>
</protein>
<dbReference type="Proteomes" id="UP000468650">
    <property type="component" value="Unassembled WGS sequence"/>
</dbReference>
<evidence type="ECO:0000313" key="4">
    <source>
        <dbReference type="EMBL" id="KAB2813905.1"/>
    </source>
</evidence>
<proteinExistence type="predicted"/>
<evidence type="ECO:0000313" key="5">
    <source>
        <dbReference type="Proteomes" id="UP000468650"/>
    </source>
</evidence>
<dbReference type="OrthoDB" id="862563at2"/>
<organism evidence="4 5">
    <name type="scientific">Phaeocystidibacter luteus</name>
    <dbReference type="NCBI Taxonomy" id="911197"/>
    <lineage>
        <taxon>Bacteria</taxon>
        <taxon>Pseudomonadati</taxon>
        <taxon>Bacteroidota</taxon>
        <taxon>Flavobacteriia</taxon>
        <taxon>Flavobacteriales</taxon>
        <taxon>Phaeocystidibacteraceae</taxon>
        <taxon>Phaeocystidibacter</taxon>
    </lineage>
</organism>
<feature type="domain" description="Secretion system C-terminal sorting" evidence="3">
    <location>
        <begin position="233"/>
        <end position="301"/>
    </location>
</feature>
<dbReference type="Pfam" id="PF18962">
    <property type="entry name" value="Por_Secre_tail"/>
    <property type="match status" value="1"/>
</dbReference>
<keyword evidence="1 2" id="KW-0732">Signal</keyword>
<dbReference type="InterPro" id="IPR026444">
    <property type="entry name" value="Secre_tail"/>
</dbReference>
<gene>
    <name evidence="4" type="ORF">F8C67_04265</name>
</gene>
<evidence type="ECO:0000256" key="1">
    <source>
        <dbReference type="ARBA" id="ARBA00022729"/>
    </source>
</evidence>
<dbReference type="NCBIfam" id="TIGR04183">
    <property type="entry name" value="Por_Secre_tail"/>
    <property type="match status" value="1"/>
</dbReference>
<sequence length="302" mass="33725">MKFLPNLLVVSIVLCLGGHAHAQNYQATYALGKSWQTSSLKLPSSPVSSMNDSVYCDRDTVVFGETYIAVVSENGNEPELFFREDLTTGEVFFYEPADSSEYPMMDLSAQIGDTLVSFIPWTKASSLSNGDDSLIYITDRYKIQDMLGDSLVVLEYESCNSTSFYGPFFYVEKFGSFESPLFVKYPCNLNHIANRTSHCGYDNGVQFFMNWQSDSCGISTVSITEVHPDGFKIYPNPTYSFVTIEGDLTGEITLLAPDGRTLRALMKSDMAVTLDVAELPAGVYFIRLKSDNHQRTQKLIVE</sequence>
<name>A0A6N6RHT5_9FLAO</name>
<feature type="signal peptide" evidence="2">
    <location>
        <begin position="1"/>
        <end position="22"/>
    </location>
</feature>
<dbReference type="RefSeq" id="WP_151666573.1">
    <property type="nucleotide sequence ID" value="NZ_WBVO01000002.1"/>
</dbReference>
<accession>A0A6N6RHT5</accession>
<keyword evidence="5" id="KW-1185">Reference proteome</keyword>
<dbReference type="AlphaFoldDB" id="A0A6N6RHT5"/>
<evidence type="ECO:0000259" key="3">
    <source>
        <dbReference type="Pfam" id="PF18962"/>
    </source>
</evidence>